<dbReference type="Proteomes" id="UP001177021">
    <property type="component" value="Unassembled WGS sequence"/>
</dbReference>
<dbReference type="EMBL" id="CASHSV030000109">
    <property type="protein sequence ID" value="CAJ2650382.1"/>
    <property type="molecule type" value="Genomic_DNA"/>
</dbReference>
<keyword evidence="2" id="KW-1185">Reference proteome</keyword>
<comment type="caution">
    <text evidence="1">The sequence shown here is derived from an EMBL/GenBank/DDBJ whole genome shotgun (WGS) entry which is preliminary data.</text>
</comment>
<sequence length="79" mass="8411">MAGSGEKFRAKVATESAQKSLGQQGEKVTTAAGEVKKNVVEYVDKAADHVHSKPEEPPKAKEEEGVIGSIKKTVGDLFK</sequence>
<evidence type="ECO:0000313" key="1">
    <source>
        <dbReference type="EMBL" id="CAJ2650382.1"/>
    </source>
</evidence>
<proteinExistence type="predicted"/>
<protein>
    <submittedName>
        <fullName evidence="1">Uncharacterized protein</fullName>
    </submittedName>
</protein>
<evidence type="ECO:0000313" key="2">
    <source>
        <dbReference type="Proteomes" id="UP001177021"/>
    </source>
</evidence>
<accession>A0ACB0K1A0</accession>
<organism evidence="1 2">
    <name type="scientific">Trifolium pratense</name>
    <name type="common">Red clover</name>
    <dbReference type="NCBI Taxonomy" id="57577"/>
    <lineage>
        <taxon>Eukaryota</taxon>
        <taxon>Viridiplantae</taxon>
        <taxon>Streptophyta</taxon>
        <taxon>Embryophyta</taxon>
        <taxon>Tracheophyta</taxon>
        <taxon>Spermatophyta</taxon>
        <taxon>Magnoliopsida</taxon>
        <taxon>eudicotyledons</taxon>
        <taxon>Gunneridae</taxon>
        <taxon>Pentapetalae</taxon>
        <taxon>rosids</taxon>
        <taxon>fabids</taxon>
        <taxon>Fabales</taxon>
        <taxon>Fabaceae</taxon>
        <taxon>Papilionoideae</taxon>
        <taxon>50 kb inversion clade</taxon>
        <taxon>NPAAA clade</taxon>
        <taxon>Hologalegina</taxon>
        <taxon>IRL clade</taxon>
        <taxon>Trifolieae</taxon>
        <taxon>Trifolium</taxon>
    </lineage>
</organism>
<name>A0ACB0K1A0_TRIPR</name>
<gene>
    <name evidence="1" type="ORF">MILVUS5_LOCUS18214</name>
</gene>
<reference evidence="1" key="1">
    <citation type="submission" date="2023-10" db="EMBL/GenBank/DDBJ databases">
        <authorList>
            <person name="Rodriguez Cubillos JULIANA M."/>
            <person name="De Vega J."/>
        </authorList>
    </citation>
    <scope>NUCLEOTIDE SEQUENCE</scope>
</reference>